<dbReference type="NCBIfam" id="TIGR00502">
    <property type="entry name" value="nagB"/>
    <property type="match status" value="1"/>
</dbReference>
<proteinExistence type="inferred from homology"/>
<dbReference type="CDD" id="cd01399">
    <property type="entry name" value="GlcN6P_deaminase"/>
    <property type="match status" value="1"/>
</dbReference>
<dbReference type="InterPro" id="IPR006148">
    <property type="entry name" value="Glc/Gal-6P_isomerase"/>
</dbReference>
<evidence type="ECO:0000256" key="2">
    <source>
        <dbReference type="ARBA" id="ARBA00023277"/>
    </source>
</evidence>
<evidence type="ECO:0000259" key="4">
    <source>
        <dbReference type="Pfam" id="PF01182"/>
    </source>
</evidence>
<keyword evidence="6" id="KW-1185">Reference proteome</keyword>
<keyword evidence="3" id="KW-0021">Allosteric enzyme</keyword>
<feature type="domain" description="Glucosamine/galactosamine-6-phosphate isomerase" evidence="4">
    <location>
        <begin position="9"/>
        <end position="227"/>
    </location>
</feature>
<dbReference type="PROSITE" id="PS01161">
    <property type="entry name" value="GLC_GALNAC_ISOMERASE"/>
    <property type="match status" value="1"/>
</dbReference>
<dbReference type="HAMAP" id="MF_01241">
    <property type="entry name" value="GlcN6P_deamin"/>
    <property type="match status" value="1"/>
</dbReference>
<evidence type="ECO:0000313" key="6">
    <source>
        <dbReference type="Proteomes" id="UP001164305"/>
    </source>
</evidence>
<dbReference type="Pfam" id="PF01182">
    <property type="entry name" value="Glucosamine_iso"/>
    <property type="match status" value="1"/>
</dbReference>
<keyword evidence="2 3" id="KW-0119">Carbohydrate metabolism</keyword>
<evidence type="ECO:0000256" key="1">
    <source>
        <dbReference type="ARBA" id="ARBA00022801"/>
    </source>
</evidence>
<dbReference type="NCBIfam" id="NF001684">
    <property type="entry name" value="PRK00443.1-4"/>
    <property type="match status" value="1"/>
</dbReference>
<feature type="site" description="Part of the allosteric site" evidence="3">
    <location>
        <position position="157"/>
    </location>
</feature>
<evidence type="ECO:0000256" key="3">
    <source>
        <dbReference type="HAMAP-Rule" id="MF_01241"/>
    </source>
</evidence>
<keyword evidence="1 3" id="KW-0378">Hydrolase</keyword>
<dbReference type="PANTHER" id="PTHR11280:SF5">
    <property type="entry name" value="GLUCOSAMINE-6-PHOSPHATE ISOMERASE"/>
    <property type="match status" value="1"/>
</dbReference>
<reference evidence="5" key="1">
    <citation type="submission" date="2022-10" db="EMBL/GenBank/DDBJ databases">
        <title>Whole-Genome Sequencing of Brachybacterium huguangmaarense BRM-3, Isolated from Betula schmidtii.</title>
        <authorList>
            <person name="Haam D."/>
        </authorList>
    </citation>
    <scope>NUCLEOTIDE SEQUENCE</scope>
    <source>
        <strain evidence="5">BRM-3</strain>
    </source>
</reference>
<feature type="active site" description="Proton acceptor; for enolization step" evidence="3">
    <location>
        <position position="68"/>
    </location>
</feature>
<feature type="active site" description="For ring-opening step" evidence="3">
    <location>
        <position position="137"/>
    </location>
</feature>
<comment type="caution">
    <text evidence="3">Lacks conserved residue(s) required for the propagation of feature annotation.</text>
</comment>
<comment type="function">
    <text evidence="3">Catalyzes the reversible isomerization-deamination of glucosamine 6-phosphate (GlcN6P) to form fructose 6-phosphate (Fru6P) and ammonium ion.</text>
</comment>
<feature type="active site" description="For ring-opening step" evidence="3">
    <location>
        <position position="144"/>
    </location>
</feature>
<comment type="activity regulation">
    <text evidence="3">Allosterically activated by N-acetylglucosamine 6-phosphate (GlcNAc6P).</text>
</comment>
<name>A0ABY6G042_9MICO</name>
<dbReference type="InterPro" id="IPR018321">
    <property type="entry name" value="Glucosamine6P_isomerase_CS"/>
</dbReference>
<organism evidence="5 6">
    <name type="scientific">Brachybacterium huguangmaarense</name>
    <dbReference type="NCBI Taxonomy" id="1652028"/>
    <lineage>
        <taxon>Bacteria</taxon>
        <taxon>Bacillati</taxon>
        <taxon>Actinomycetota</taxon>
        <taxon>Actinomycetes</taxon>
        <taxon>Micrococcales</taxon>
        <taxon>Dermabacteraceae</taxon>
        <taxon>Brachybacterium</taxon>
    </lineage>
</organism>
<dbReference type="Proteomes" id="UP001164305">
    <property type="component" value="Chromosome"/>
</dbReference>
<comment type="catalytic activity">
    <reaction evidence="3">
        <text>alpha-D-glucosamine 6-phosphate + H2O = beta-D-fructose 6-phosphate + NH4(+)</text>
        <dbReference type="Rhea" id="RHEA:12172"/>
        <dbReference type="ChEBI" id="CHEBI:15377"/>
        <dbReference type="ChEBI" id="CHEBI:28938"/>
        <dbReference type="ChEBI" id="CHEBI:57634"/>
        <dbReference type="ChEBI" id="CHEBI:75989"/>
        <dbReference type="EC" id="3.5.99.6"/>
    </reaction>
</comment>
<dbReference type="InterPro" id="IPR037171">
    <property type="entry name" value="NagB/RpiA_transferase-like"/>
</dbReference>
<dbReference type="Gene3D" id="3.40.50.1360">
    <property type="match status" value="1"/>
</dbReference>
<dbReference type="EMBL" id="CP107020">
    <property type="protein sequence ID" value="UYG16567.1"/>
    <property type="molecule type" value="Genomic_DNA"/>
</dbReference>
<feature type="active site" description="Proton acceptor; for ring-opening step" evidence="3">
    <location>
        <position position="139"/>
    </location>
</feature>
<accession>A0ABY6G042</accession>
<dbReference type="SUPFAM" id="SSF100950">
    <property type="entry name" value="NagB/RpiA/CoA transferase-like"/>
    <property type="match status" value="1"/>
</dbReference>
<dbReference type="PANTHER" id="PTHR11280">
    <property type="entry name" value="GLUCOSAMINE-6-PHOSPHATE ISOMERASE"/>
    <property type="match status" value="1"/>
</dbReference>
<feature type="site" description="Part of the allosteric site" evidence="3">
    <location>
        <position position="154"/>
    </location>
</feature>
<protein>
    <recommendedName>
        <fullName evidence="3">Glucosamine-6-phosphate deaminase</fullName>
        <ecNumber evidence="3">3.5.99.6</ecNumber>
    </recommendedName>
    <alternativeName>
        <fullName evidence="3">GlcN6P deaminase</fullName>
        <shortName evidence="3">GNPDA</shortName>
    </alternativeName>
    <alternativeName>
        <fullName evidence="3">Glucosamine-6-phosphate isomerase</fullName>
    </alternativeName>
</protein>
<feature type="site" description="Part of the allosteric site" evidence="3">
    <location>
        <position position="147"/>
    </location>
</feature>
<dbReference type="EC" id="3.5.99.6" evidence="3"/>
<comment type="similarity">
    <text evidence="3">Belongs to the glucosamine/galactosamine-6-phosphate isomerase family. NagB subfamily.</text>
</comment>
<comment type="pathway">
    <text evidence="3">Amino-sugar metabolism; N-acetylneuraminate degradation; D-fructose 6-phosphate from N-acetylneuraminate: step 5/5.</text>
</comment>
<dbReference type="RefSeq" id="WP_263593780.1">
    <property type="nucleotide sequence ID" value="NZ_CP107020.1"/>
</dbReference>
<gene>
    <name evidence="3 5" type="primary">nagB</name>
    <name evidence="5" type="ORF">BRM3_13340</name>
</gene>
<dbReference type="InterPro" id="IPR004547">
    <property type="entry name" value="Glucosamine6P_isomerase"/>
</dbReference>
<evidence type="ECO:0000313" key="5">
    <source>
        <dbReference type="EMBL" id="UYG16567.1"/>
    </source>
</evidence>
<sequence length="271" mass="29397">MEVIIVSSAEEGARRVADEFERVIREGSGRATLGLATGSSPVHAYTELIRRHGDEGLSFAGTRAFLLDEYVGLDADAPQSYHRFIREHLTDHIDIDDALVLSPRGEAEDPVAEARRYDASIRESGGIDLQILGIGTDGHIGFNEPTSSLASRTRVKTLTRQTVEDNARFFDAPEDVPVHVLTQGIGTIMEARAVVLTASGRQKAAAVAQLVEGPLSARWPATALQAHPHATVVVDEEAAADLELADYYRFVQENKAALPQESPRSQLGHRA</sequence>
<feature type="site" description="Part of the allosteric site" evidence="3">
    <location>
        <position position="156"/>
    </location>
</feature>
<dbReference type="GO" id="GO:0004342">
    <property type="term" value="F:glucosamine-6-phosphate deaminase activity"/>
    <property type="evidence" value="ECO:0007669"/>
    <property type="project" value="UniProtKB-EC"/>
</dbReference>